<sequence length="380" mass="38335">MRKPPRSLKKAKEKQMGRPIKKKSIGTTAASGNQIQATAIIPGNAQVFTDAYIVSQKGTGKYIMTSPTTTASGLVSLVNGAVTTAGQANVVVTPWGAHGSGATVTANVGIYAVTLNASGAGKIGDNYKVGETLAVSGGSGTAATVIVTNTKVGNVQVNNPGTTGGFVVNSYLIFNSVDWSTPANIRVATVTAGNIATVSIVDPGVFTNPALPGVNGLARNMAPDVIINGGSYATLDLQFAVNAFSVGAVIGDKPAIPVNPMATATSQYGGTGAKVNATWQVHSLHITAAGSAYDAVNVVFASGAAAATATLTNGSLTATTVTAGGNYTTVPTATVQPITSPVYAEVIYNNTVKDFNGNEYAYNLDQTTLTGPGQATIQSS</sequence>
<accession>A0A6J5KP86</accession>
<evidence type="ECO:0000256" key="1">
    <source>
        <dbReference type="SAM" id="MobiDB-lite"/>
    </source>
</evidence>
<reference evidence="2" key="1">
    <citation type="submission" date="2020-04" db="EMBL/GenBank/DDBJ databases">
        <authorList>
            <person name="Chiriac C."/>
            <person name="Salcher M."/>
            <person name="Ghai R."/>
            <person name="Kavagutti S V."/>
        </authorList>
    </citation>
    <scope>NUCLEOTIDE SEQUENCE</scope>
</reference>
<gene>
    <name evidence="2" type="ORF">UFOVP29_235</name>
</gene>
<proteinExistence type="predicted"/>
<feature type="compositionally biased region" description="Basic residues" evidence="1">
    <location>
        <begin position="1"/>
        <end position="12"/>
    </location>
</feature>
<name>A0A6J5KP86_9CAUD</name>
<dbReference type="EMBL" id="LR796167">
    <property type="protein sequence ID" value="CAB4123076.1"/>
    <property type="molecule type" value="Genomic_DNA"/>
</dbReference>
<organism evidence="2">
    <name type="scientific">uncultured Caudovirales phage</name>
    <dbReference type="NCBI Taxonomy" id="2100421"/>
    <lineage>
        <taxon>Viruses</taxon>
        <taxon>Duplodnaviria</taxon>
        <taxon>Heunggongvirae</taxon>
        <taxon>Uroviricota</taxon>
        <taxon>Caudoviricetes</taxon>
        <taxon>Peduoviridae</taxon>
        <taxon>Maltschvirus</taxon>
        <taxon>Maltschvirus maltsch</taxon>
    </lineage>
</organism>
<protein>
    <submittedName>
        <fullName evidence="2">Uncharacterized protein</fullName>
    </submittedName>
</protein>
<feature type="region of interest" description="Disordered" evidence="1">
    <location>
        <begin position="1"/>
        <end position="28"/>
    </location>
</feature>
<evidence type="ECO:0000313" key="2">
    <source>
        <dbReference type="EMBL" id="CAB4123076.1"/>
    </source>
</evidence>